<feature type="domain" description="PRTase-CE" evidence="1">
    <location>
        <begin position="33"/>
        <end position="309"/>
    </location>
</feature>
<evidence type="ECO:0000259" key="1">
    <source>
        <dbReference type="Pfam" id="PF24390"/>
    </source>
</evidence>
<organism evidence="2 3">
    <name type="scientific">Desulfitobacterium dehalogenans (strain ATCC 51507 / DSM 9161 / JW/IU-DC1)</name>
    <dbReference type="NCBI Taxonomy" id="756499"/>
    <lineage>
        <taxon>Bacteria</taxon>
        <taxon>Bacillati</taxon>
        <taxon>Bacillota</taxon>
        <taxon>Clostridia</taxon>
        <taxon>Eubacteriales</taxon>
        <taxon>Desulfitobacteriaceae</taxon>
        <taxon>Desulfitobacterium</taxon>
    </lineage>
</organism>
<dbReference type="EMBL" id="CP003348">
    <property type="protein sequence ID" value="AFM02260.1"/>
    <property type="molecule type" value="Genomic_DNA"/>
</dbReference>
<evidence type="ECO:0000313" key="2">
    <source>
        <dbReference type="EMBL" id="AFM02260.1"/>
    </source>
</evidence>
<dbReference type="AlphaFoldDB" id="I4AE75"/>
<reference evidence="2 3" key="2">
    <citation type="journal article" date="2015" name="J. Bacteriol.">
        <title>Genomic, proteomic, and biochemical analysis of the organohalide respiratory pathway in Desulfitobacterium dehalogenans.</title>
        <authorList>
            <person name="Kruse T."/>
            <person name="van de Pas B.A."/>
            <person name="Atteia A."/>
            <person name="Krab K."/>
            <person name="Hagen W.R."/>
            <person name="Goodwin L."/>
            <person name="Chain P."/>
            <person name="Boeren S."/>
            <person name="Maphosa F."/>
            <person name="Schraa G."/>
            <person name="de Vos W.M."/>
            <person name="van der Oost J."/>
            <person name="Smidt H."/>
            <person name="Stams A.J."/>
        </authorList>
    </citation>
    <scope>NUCLEOTIDE SEQUENCE [LARGE SCALE GENOMIC DNA]</scope>
    <source>
        <strain evidence="3">ATCC 51507 / DSM 9161 / JW/IU-DC1</strain>
    </source>
</reference>
<evidence type="ECO:0000313" key="3">
    <source>
        <dbReference type="Proteomes" id="UP000006053"/>
    </source>
</evidence>
<reference evidence="3" key="1">
    <citation type="submission" date="2012-06" db="EMBL/GenBank/DDBJ databases">
        <title>Complete sequence of Desulfitobacterium dehalogenans ATCC 51507.</title>
        <authorList>
            <person name="Lucas S."/>
            <person name="Han J."/>
            <person name="Lapidus A."/>
            <person name="Cheng J.-F."/>
            <person name="Goodwin L."/>
            <person name="Pitluck S."/>
            <person name="Peters L."/>
            <person name="Ovchinnikova G."/>
            <person name="Teshima H."/>
            <person name="Detter J.C."/>
            <person name="Han C."/>
            <person name="Tapia R."/>
            <person name="Land M."/>
            <person name="Hauser L."/>
            <person name="Kyrpides N."/>
            <person name="Ivanova N."/>
            <person name="Pagani I."/>
            <person name="Kruse T."/>
            <person name="de Vos W.M."/>
            <person name="Smidt H."/>
            <person name="Woyke T."/>
        </authorList>
    </citation>
    <scope>NUCLEOTIDE SEQUENCE [LARGE SCALE GENOMIC DNA]</scope>
    <source>
        <strain evidence="3">ATCC 51507 / DSM 9161 / JW/IU-DC1</strain>
    </source>
</reference>
<gene>
    <name evidence="2" type="ordered locus">Desde_3998</name>
</gene>
<proteinExistence type="predicted"/>
<protein>
    <recommendedName>
        <fullName evidence="1">PRTase-CE domain-containing protein</fullName>
    </recommendedName>
</protein>
<keyword evidence="3" id="KW-1185">Reference proteome</keyword>
<name>I4AE75_DESDJ</name>
<dbReference type="KEGG" id="ddh:Desde_3998"/>
<dbReference type="Proteomes" id="UP000006053">
    <property type="component" value="Chromosome"/>
</dbReference>
<dbReference type="OrthoDB" id="2084254at2"/>
<accession>I4AE75</accession>
<dbReference type="Pfam" id="PF24390">
    <property type="entry name" value="PRTase-CE"/>
    <property type="match status" value="1"/>
</dbReference>
<dbReference type="STRING" id="756499.Desde_3998"/>
<dbReference type="InterPro" id="IPR056920">
    <property type="entry name" value="PRTase-CE"/>
</dbReference>
<sequence length="314" mass="36284">MEGTVNQQIHKCKAFINFMLTQQQWSGITKAEIDQWVNNFKGLNPNELLLVYKLLANLIYYSENDVIDALREGVYNCLFYNILLDKQKSAKFGFSAHALSSVLKDELKKTCFIPLLDSDSPHESANYLARLLVQQQLVDAHQSMFLDDAVGPIETGRYSRLVIIDDCIGSGDQLRGFWNDTAKLSIDGIEISLDEFCKLNSVDISYLTLFGYDKSIDQLKREIPQLNICCVRMLSDSQRVFFENSYIWTNEEERHQAQTLFSELTKEHGIPLFGHGDLDFAFIMHKTIPDWSLPMFWKERPDWKLLMRRKNSSA</sequence>
<dbReference type="RefSeq" id="WP_014795731.1">
    <property type="nucleotide sequence ID" value="NC_018017.1"/>
</dbReference>
<dbReference type="HOGENOM" id="CLU_884889_0_0_9"/>